<accession>A0A1I1DYN1</accession>
<dbReference type="InterPro" id="IPR050320">
    <property type="entry name" value="N5-glutamine_MTase"/>
</dbReference>
<dbReference type="PROSITE" id="PS00092">
    <property type="entry name" value="N6_MTASE"/>
    <property type="match status" value="1"/>
</dbReference>
<protein>
    <recommendedName>
        <fullName evidence="3">Methyltransferase</fullName>
    </recommendedName>
</protein>
<reference evidence="1 2" key="1">
    <citation type="submission" date="2016-10" db="EMBL/GenBank/DDBJ databases">
        <authorList>
            <person name="de Groot N.N."/>
        </authorList>
    </citation>
    <scope>NUCLEOTIDE SEQUENCE [LARGE SCALE GENOMIC DNA]</scope>
    <source>
        <strain evidence="1 2">CGMCC 1.7056</strain>
    </source>
</reference>
<gene>
    <name evidence="1" type="ORF">SAMN04487968_101566</name>
</gene>
<organism evidence="1 2">
    <name type="scientific">Nocardioides terrae</name>
    <dbReference type="NCBI Taxonomy" id="574651"/>
    <lineage>
        <taxon>Bacteria</taxon>
        <taxon>Bacillati</taxon>
        <taxon>Actinomycetota</taxon>
        <taxon>Actinomycetes</taxon>
        <taxon>Propionibacteriales</taxon>
        <taxon>Nocardioidaceae</taxon>
        <taxon>Nocardioides</taxon>
    </lineage>
</organism>
<dbReference type="OrthoDB" id="4966694at2"/>
<evidence type="ECO:0008006" key="3">
    <source>
        <dbReference type="Google" id="ProtNLM"/>
    </source>
</evidence>
<sequence>MGRVPPTTTFDSLEIEYDDRVLSPRPWTALQAHWAAELLGEAPAGAVLELCAGAGQIGLLAISRQPRHLVCVDSSPVACDFARGNAVAAGLGELVDIRERPLEDAVAPDERFALVIADPPWVPRDETDRFPEDPLTAIDGGPDGLDVARSCVRVAAAHLLPGASILLQLGTREQASTLAGECPDLELLGLRDADGGVVVLLRPR</sequence>
<proteinExistence type="predicted"/>
<dbReference type="PANTHER" id="PTHR18895:SF74">
    <property type="entry name" value="MTRF1L RELEASE FACTOR GLUTAMINE METHYLTRANSFERASE"/>
    <property type="match status" value="1"/>
</dbReference>
<evidence type="ECO:0000313" key="2">
    <source>
        <dbReference type="Proteomes" id="UP000198832"/>
    </source>
</evidence>
<dbReference type="STRING" id="574651.SAMN04487968_101566"/>
<keyword evidence="2" id="KW-1185">Reference proteome</keyword>
<dbReference type="RefSeq" id="WP_091119846.1">
    <property type="nucleotide sequence ID" value="NZ_FOLB01000001.1"/>
</dbReference>
<dbReference type="Proteomes" id="UP000198832">
    <property type="component" value="Unassembled WGS sequence"/>
</dbReference>
<evidence type="ECO:0000313" key="1">
    <source>
        <dbReference type="EMBL" id="SFB79934.1"/>
    </source>
</evidence>
<dbReference type="GO" id="GO:0008168">
    <property type="term" value="F:methyltransferase activity"/>
    <property type="evidence" value="ECO:0007669"/>
    <property type="project" value="InterPro"/>
</dbReference>
<name>A0A1I1DYN1_9ACTN</name>
<dbReference type="Pfam" id="PF03602">
    <property type="entry name" value="Cons_hypoth95"/>
    <property type="match status" value="1"/>
</dbReference>
<dbReference type="SUPFAM" id="SSF53335">
    <property type="entry name" value="S-adenosyl-L-methionine-dependent methyltransferases"/>
    <property type="match status" value="1"/>
</dbReference>
<dbReference type="InterPro" id="IPR002052">
    <property type="entry name" value="DNA_methylase_N6_adenine_CS"/>
</dbReference>
<dbReference type="Gene3D" id="3.40.50.150">
    <property type="entry name" value="Vaccinia Virus protein VP39"/>
    <property type="match status" value="1"/>
</dbReference>
<dbReference type="GO" id="GO:0003676">
    <property type="term" value="F:nucleic acid binding"/>
    <property type="evidence" value="ECO:0007669"/>
    <property type="project" value="InterPro"/>
</dbReference>
<dbReference type="AlphaFoldDB" id="A0A1I1DYN1"/>
<dbReference type="GO" id="GO:0032259">
    <property type="term" value="P:methylation"/>
    <property type="evidence" value="ECO:0007669"/>
    <property type="project" value="InterPro"/>
</dbReference>
<dbReference type="CDD" id="cd02440">
    <property type="entry name" value="AdoMet_MTases"/>
    <property type="match status" value="1"/>
</dbReference>
<dbReference type="InterPro" id="IPR029063">
    <property type="entry name" value="SAM-dependent_MTases_sf"/>
</dbReference>
<dbReference type="PANTHER" id="PTHR18895">
    <property type="entry name" value="HEMK METHYLTRANSFERASE"/>
    <property type="match status" value="1"/>
</dbReference>
<dbReference type="EMBL" id="FOLB01000001">
    <property type="protein sequence ID" value="SFB79934.1"/>
    <property type="molecule type" value="Genomic_DNA"/>
</dbReference>